<name>A0A165A652_9CRUS</name>
<evidence type="ECO:0000256" key="2">
    <source>
        <dbReference type="SAM" id="SignalP"/>
    </source>
</evidence>
<keyword evidence="1" id="KW-0472">Membrane</keyword>
<comment type="caution">
    <text evidence="3">The sequence shown here is derived from an EMBL/GenBank/DDBJ whole genome shotgun (WGS) entry which is preliminary data.</text>
</comment>
<organism evidence="3 4">
    <name type="scientific">Daphnia magna</name>
    <dbReference type="NCBI Taxonomy" id="35525"/>
    <lineage>
        <taxon>Eukaryota</taxon>
        <taxon>Metazoa</taxon>
        <taxon>Ecdysozoa</taxon>
        <taxon>Arthropoda</taxon>
        <taxon>Crustacea</taxon>
        <taxon>Branchiopoda</taxon>
        <taxon>Diplostraca</taxon>
        <taxon>Cladocera</taxon>
        <taxon>Anomopoda</taxon>
        <taxon>Daphniidae</taxon>
        <taxon>Daphnia</taxon>
    </lineage>
</organism>
<proteinExistence type="predicted"/>
<dbReference type="OrthoDB" id="6349525at2759"/>
<evidence type="ECO:0000313" key="3">
    <source>
        <dbReference type="EMBL" id="KZS17222.1"/>
    </source>
</evidence>
<reference evidence="3 4" key="1">
    <citation type="submission" date="2016-03" db="EMBL/GenBank/DDBJ databases">
        <title>EvidentialGene: Evidence-directed Construction of Genes on Genomes.</title>
        <authorList>
            <person name="Gilbert D.G."/>
            <person name="Choi J.-H."/>
            <person name="Mockaitis K."/>
            <person name="Colbourne J."/>
            <person name="Pfrender M."/>
        </authorList>
    </citation>
    <scope>NUCLEOTIDE SEQUENCE [LARGE SCALE GENOMIC DNA]</scope>
    <source>
        <strain evidence="3 4">Xinb3</strain>
        <tissue evidence="3">Complete organism</tissue>
    </source>
</reference>
<keyword evidence="1" id="KW-1133">Transmembrane helix</keyword>
<dbReference type="Proteomes" id="UP000076858">
    <property type="component" value="Unassembled WGS sequence"/>
</dbReference>
<keyword evidence="1" id="KW-0812">Transmembrane</keyword>
<evidence type="ECO:0000256" key="1">
    <source>
        <dbReference type="SAM" id="Phobius"/>
    </source>
</evidence>
<sequence>MTAILRKMATGYSQLFGLVWLVLLLLISYGHATGFVCPNGEEVSYTNSFIFYFLHKLICLFFSRQYERHLNELLNDNDFIFSGTVGNVTDDGRLILIRIKSLFKGVWKNPDITLLANQPFESSSLSFIPLSDTKKDASRWSLPQRSQVGCFAYGPTELRQRDSRVFFARVYGFSVHLQTHIQLTKFILMKLRILTLSKCPLHLFLFVLILLIEYVLEIVLLLLFGSPIPRVMYPNQIMQSRTCLVTIRG</sequence>
<dbReference type="EMBL" id="LRGB01000642">
    <property type="protein sequence ID" value="KZS17222.1"/>
    <property type="molecule type" value="Genomic_DNA"/>
</dbReference>
<dbReference type="AlphaFoldDB" id="A0A165A652"/>
<keyword evidence="2" id="KW-0732">Signal</keyword>
<protein>
    <submittedName>
        <fullName evidence="3">Putative Rac-gtp binding protein</fullName>
    </submittedName>
</protein>
<accession>A0A165A652</accession>
<feature type="chain" id="PRO_5007855193" evidence="2">
    <location>
        <begin position="33"/>
        <end position="249"/>
    </location>
</feature>
<feature type="transmembrane region" description="Helical" evidence="1">
    <location>
        <begin position="201"/>
        <end position="224"/>
    </location>
</feature>
<gene>
    <name evidence="3" type="ORF">APZ42_016815</name>
</gene>
<keyword evidence="4" id="KW-1185">Reference proteome</keyword>
<feature type="signal peptide" evidence="2">
    <location>
        <begin position="1"/>
        <end position="32"/>
    </location>
</feature>
<evidence type="ECO:0000313" key="4">
    <source>
        <dbReference type="Proteomes" id="UP000076858"/>
    </source>
</evidence>